<feature type="transmembrane region" description="Helical" evidence="2">
    <location>
        <begin position="7"/>
        <end position="29"/>
    </location>
</feature>
<evidence type="ECO:0000313" key="4">
    <source>
        <dbReference type="Proteomes" id="UP000316331"/>
    </source>
</evidence>
<keyword evidence="2" id="KW-0472">Membrane</keyword>
<protein>
    <submittedName>
        <fullName evidence="3">Uncharacterized protein</fullName>
    </submittedName>
</protein>
<gene>
    <name evidence="3" type="ORF">FB390_3724</name>
</gene>
<evidence type="ECO:0000256" key="2">
    <source>
        <dbReference type="SAM" id="Phobius"/>
    </source>
</evidence>
<feature type="region of interest" description="Disordered" evidence="1">
    <location>
        <begin position="156"/>
        <end position="185"/>
    </location>
</feature>
<comment type="caution">
    <text evidence="3">The sequence shown here is derived from an EMBL/GenBank/DDBJ whole genome shotgun (WGS) entry which is preliminary data.</text>
</comment>
<feature type="transmembrane region" description="Helical" evidence="2">
    <location>
        <begin position="61"/>
        <end position="79"/>
    </location>
</feature>
<feature type="compositionally biased region" description="Basic and acidic residues" evidence="1">
    <location>
        <begin position="370"/>
        <end position="385"/>
    </location>
</feature>
<feature type="region of interest" description="Disordered" evidence="1">
    <location>
        <begin position="361"/>
        <end position="385"/>
    </location>
</feature>
<accession>A0A543FDU1</accession>
<feature type="transmembrane region" description="Helical" evidence="2">
    <location>
        <begin position="35"/>
        <end position="54"/>
    </location>
</feature>
<dbReference type="RefSeq" id="WP_141810028.1">
    <property type="nucleotide sequence ID" value="NZ_VFPG01000001.1"/>
</dbReference>
<sequence>MAGGRNGFLLLGGVASVGAGALHLFAAGLHTEHATLARLMVVLAAAQCAAGLLASVSARKAVPATVIGVNLVAVAIWGYTRFAGLPWPDGLGTAEAPQLLDSTCAVLGMLAIAGAAVALVRPGATLPTAPTAVAAGLAGILAVAAMLGGAGHVHSHGDDHAHAAGGDHTDHDHGTGAAWPRPWDPATPIDLSGVPGVTAAQEQRATALVRSTLDQLPAFADVGSIGALGFRSIGDSATGYEHFVNTGYIRDDRFLDAAYPESLVYRVDGANRTLVSAMYIAKGKKIDDPELVDYGGPLMQWHVHDNLCWKAGDNGPQVAGVTDAQGNCPPNSVNPGAGNPMVHVWITAHQCGPFAALEGHGAGQAATGADGRRTDTCSHDHGGHR</sequence>
<keyword evidence="4" id="KW-1185">Reference proteome</keyword>
<keyword evidence="2" id="KW-1133">Transmembrane helix</keyword>
<dbReference type="AlphaFoldDB" id="A0A543FDU1"/>
<reference evidence="3 4" key="1">
    <citation type="submission" date="2019-06" db="EMBL/GenBank/DDBJ databases">
        <title>Sequencing the genomes of 1000 actinobacteria strains.</title>
        <authorList>
            <person name="Klenk H.-P."/>
        </authorList>
    </citation>
    <scope>NUCLEOTIDE SEQUENCE [LARGE SCALE GENOMIC DNA]</scope>
    <source>
        <strain evidence="3 4">DSM 103495</strain>
    </source>
</reference>
<evidence type="ECO:0000256" key="1">
    <source>
        <dbReference type="SAM" id="MobiDB-lite"/>
    </source>
</evidence>
<evidence type="ECO:0000313" key="3">
    <source>
        <dbReference type="EMBL" id="TQM32053.1"/>
    </source>
</evidence>
<proteinExistence type="predicted"/>
<dbReference type="OrthoDB" id="4516583at2"/>
<name>A0A543FDU1_9NOCA</name>
<dbReference type="EMBL" id="VFPG01000001">
    <property type="protein sequence ID" value="TQM32053.1"/>
    <property type="molecule type" value="Genomic_DNA"/>
</dbReference>
<dbReference type="Proteomes" id="UP000316331">
    <property type="component" value="Unassembled WGS sequence"/>
</dbReference>
<feature type="compositionally biased region" description="Basic and acidic residues" evidence="1">
    <location>
        <begin position="156"/>
        <end position="174"/>
    </location>
</feature>
<feature type="transmembrane region" description="Helical" evidence="2">
    <location>
        <begin position="99"/>
        <end position="120"/>
    </location>
</feature>
<keyword evidence="2" id="KW-0812">Transmembrane</keyword>
<feature type="transmembrane region" description="Helical" evidence="2">
    <location>
        <begin position="132"/>
        <end position="153"/>
    </location>
</feature>
<organism evidence="3 4">
    <name type="scientific">Nocardia bhagyanarayanae</name>
    <dbReference type="NCBI Taxonomy" id="1215925"/>
    <lineage>
        <taxon>Bacteria</taxon>
        <taxon>Bacillati</taxon>
        <taxon>Actinomycetota</taxon>
        <taxon>Actinomycetes</taxon>
        <taxon>Mycobacteriales</taxon>
        <taxon>Nocardiaceae</taxon>
        <taxon>Nocardia</taxon>
    </lineage>
</organism>